<evidence type="ECO:0000313" key="3">
    <source>
        <dbReference type="Proteomes" id="UP000284403"/>
    </source>
</evidence>
<dbReference type="Proteomes" id="UP000284403">
    <property type="component" value="Unassembled WGS sequence"/>
</dbReference>
<dbReference type="GO" id="GO:0005765">
    <property type="term" value="C:lysosomal membrane"/>
    <property type="evidence" value="ECO:0007669"/>
    <property type="project" value="TreeGrafter"/>
</dbReference>
<dbReference type="GO" id="GO:0016197">
    <property type="term" value="P:endosomal transport"/>
    <property type="evidence" value="ECO:0007669"/>
    <property type="project" value="TreeGrafter"/>
</dbReference>
<dbReference type="InterPro" id="IPR016534">
    <property type="entry name" value="VPS16"/>
</dbReference>
<dbReference type="GeneID" id="40323908"/>
<dbReference type="Gene3D" id="1.10.150.780">
    <property type="entry name" value="Vps16, C-terminal region"/>
    <property type="match status" value="1"/>
</dbReference>
<keyword evidence="3" id="KW-1185">Reference proteome</keyword>
<dbReference type="GO" id="GO:0005768">
    <property type="term" value="C:endosome"/>
    <property type="evidence" value="ECO:0007669"/>
    <property type="project" value="TreeGrafter"/>
</dbReference>
<dbReference type="InterPro" id="IPR038132">
    <property type="entry name" value="Vps16_C_sf"/>
</dbReference>
<evidence type="ECO:0000313" key="2">
    <source>
        <dbReference type="EMBL" id="RNE94889.1"/>
    </source>
</evidence>
<proteinExistence type="predicted"/>
<dbReference type="GO" id="GO:0030897">
    <property type="term" value="C:HOPS complex"/>
    <property type="evidence" value="ECO:0007669"/>
    <property type="project" value="TreeGrafter"/>
</dbReference>
<reference evidence="2 3" key="1">
    <citation type="journal article" date="2018" name="BMC Genomics">
        <title>Genomic comparison of Trypanosoma conorhini and Trypanosoma rangeli to Trypanosoma cruzi strains of high and low virulence.</title>
        <authorList>
            <person name="Bradwell K.R."/>
            <person name="Koparde V.N."/>
            <person name="Matveyev A.V."/>
            <person name="Serrano M.G."/>
            <person name="Alves J.M."/>
            <person name="Parikh H."/>
            <person name="Huang B."/>
            <person name="Lee V."/>
            <person name="Espinosa-Alvarez O."/>
            <person name="Ortiz P.A."/>
            <person name="Costa-Martins A.G."/>
            <person name="Teixeira M.M."/>
            <person name="Buck G.A."/>
        </authorList>
    </citation>
    <scope>NUCLEOTIDE SEQUENCE [LARGE SCALE GENOMIC DNA]</scope>
    <source>
        <strain evidence="2 3">025E</strain>
    </source>
</reference>
<dbReference type="AlphaFoldDB" id="A0A3R7LD75"/>
<name>A0A3R7LD75_9TRYP</name>
<dbReference type="PANTHER" id="PTHR12811">
    <property type="entry name" value="VACUOLAR PROTEIN SORTING VPS16"/>
    <property type="match status" value="1"/>
</dbReference>
<comment type="caution">
    <text evidence="2">The sequence shown here is derived from an EMBL/GenBank/DDBJ whole genome shotgun (WGS) entry which is preliminary data.</text>
</comment>
<accession>A0A3R7LD75</accession>
<dbReference type="OrthoDB" id="1792at2759"/>
<dbReference type="InterPro" id="IPR006925">
    <property type="entry name" value="Vps16_C"/>
</dbReference>
<sequence length="278" mass="31641">EFIMEYDKAHPGHKTYTTIRHYLKAEEQLRRLILESDGNWEAAQQKKLTAFEEVAISSRHEIPSNVANAGIVRNVFPQTGVLSGFSPSSQLNENWIRLHMQIMDEQTKLMKAYNDKRFLNASVNKTISLCYEHGCDGVAGRLKREFGVSDRMHCWSRLNAYTKTSQWELIDQLGDVRKKVRPVIGAPAFINTLLACGRPEHAKKYIPKVPQIEQRMEYYVLCGDWEGAGADCRRNGEPDLLAQLKERVKGNTCAAQRIDKGWNSVPESGALKLVKFFA</sequence>
<dbReference type="PANTHER" id="PTHR12811:SF0">
    <property type="entry name" value="VACUOLAR PROTEIN SORTING-ASSOCIATED PROTEIN 16 HOMOLOG"/>
    <property type="match status" value="1"/>
</dbReference>
<protein>
    <submittedName>
        <fullName evidence="2">Vacuolar protein sorting complex subunit</fullName>
    </submittedName>
</protein>
<evidence type="ECO:0000259" key="1">
    <source>
        <dbReference type="Pfam" id="PF04840"/>
    </source>
</evidence>
<dbReference type="GO" id="GO:0006886">
    <property type="term" value="P:intracellular protein transport"/>
    <property type="evidence" value="ECO:0007669"/>
    <property type="project" value="InterPro"/>
</dbReference>
<dbReference type="GO" id="GO:0003779">
    <property type="term" value="F:actin binding"/>
    <property type="evidence" value="ECO:0007669"/>
    <property type="project" value="TreeGrafter"/>
</dbReference>
<dbReference type="Pfam" id="PF04840">
    <property type="entry name" value="Vps16_C"/>
    <property type="match status" value="1"/>
</dbReference>
<dbReference type="RefSeq" id="XP_029222832.1">
    <property type="nucleotide sequence ID" value="XM_029377075.1"/>
</dbReference>
<dbReference type="GO" id="GO:0042144">
    <property type="term" value="P:vacuole fusion, non-autophagic"/>
    <property type="evidence" value="ECO:0007669"/>
    <property type="project" value="TreeGrafter"/>
</dbReference>
<feature type="non-terminal residue" evidence="2">
    <location>
        <position position="1"/>
    </location>
</feature>
<dbReference type="EMBL" id="MKKU01001599">
    <property type="protein sequence ID" value="RNE94889.1"/>
    <property type="molecule type" value="Genomic_DNA"/>
</dbReference>
<gene>
    <name evidence="2" type="ORF">Tco025E_10297</name>
</gene>
<feature type="domain" description="Vps16 C-terminal" evidence="1">
    <location>
        <begin position="88"/>
        <end position="252"/>
    </location>
</feature>
<organism evidence="2 3">
    <name type="scientific">Trypanosoma conorhini</name>
    <dbReference type="NCBI Taxonomy" id="83891"/>
    <lineage>
        <taxon>Eukaryota</taxon>
        <taxon>Discoba</taxon>
        <taxon>Euglenozoa</taxon>
        <taxon>Kinetoplastea</taxon>
        <taxon>Metakinetoplastina</taxon>
        <taxon>Trypanosomatida</taxon>
        <taxon>Trypanosomatidae</taxon>
        <taxon>Trypanosoma</taxon>
    </lineage>
</organism>